<name>A0A9D1CFE1_AQUAO</name>
<dbReference type="SUPFAM" id="SSF82607">
    <property type="entry name" value="YbaB-like"/>
    <property type="match status" value="1"/>
</dbReference>
<organism evidence="2 3">
    <name type="scientific">Aquifex aeolicus</name>
    <dbReference type="NCBI Taxonomy" id="63363"/>
    <lineage>
        <taxon>Bacteria</taxon>
        <taxon>Pseudomonadati</taxon>
        <taxon>Aquificota</taxon>
        <taxon>Aquificia</taxon>
        <taxon>Aquificales</taxon>
        <taxon>Aquificaceae</taxon>
        <taxon>Aquifex</taxon>
    </lineage>
</organism>
<reference evidence="2" key="1">
    <citation type="journal article" date="2020" name="ISME J.">
        <title>Gammaproteobacteria mediating utilization of methyl-, sulfur- and petroleum organic compounds in deep ocean hydrothermal plumes.</title>
        <authorList>
            <person name="Zhou Z."/>
            <person name="Liu Y."/>
            <person name="Pan J."/>
            <person name="Cron B.R."/>
            <person name="Toner B.M."/>
            <person name="Anantharaman K."/>
            <person name="Breier J.A."/>
            <person name="Dick G.J."/>
            <person name="Li M."/>
        </authorList>
    </citation>
    <scope>NUCLEOTIDE SEQUENCE</scope>
    <source>
        <strain evidence="2">SZUA-1501</strain>
    </source>
</reference>
<feature type="coiled-coil region" evidence="1">
    <location>
        <begin position="57"/>
        <end position="85"/>
    </location>
</feature>
<dbReference type="EMBL" id="DQVE01000014">
    <property type="protein sequence ID" value="HIP98047.1"/>
    <property type="molecule type" value="Genomic_DNA"/>
</dbReference>
<dbReference type="InterPro" id="IPR036894">
    <property type="entry name" value="YbaB-like_sf"/>
</dbReference>
<sequence length="94" mass="11010">MNLFNALKQLKSFQESFNKFKEELEKETVTYEDENFKIVSNLAGEILHLEIKNPKGCEKVEKELLKALKELNRQMREKIKEKAQNSLMGSMGLF</sequence>
<protein>
    <recommendedName>
        <fullName evidence="4">Nucleoid-associated protein</fullName>
    </recommendedName>
</protein>
<comment type="caution">
    <text evidence="2">The sequence shown here is derived from an EMBL/GenBank/DDBJ whole genome shotgun (WGS) entry which is preliminary data.</text>
</comment>
<evidence type="ECO:0000313" key="2">
    <source>
        <dbReference type="EMBL" id="HIP98047.1"/>
    </source>
</evidence>
<evidence type="ECO:0008006" key="4">
    <source>
        <dbReference type="Google" id="ProtNLM"/>
    </source>
</evidence>
<evidence type="ECO:0000313" key="3">
    <source>
        <dbReference type="Proteomes" id="UP000606463"/>
    </source>
</evidence>
<keyword evidence="1" id="KW-0175">Coiled coil</keyword>
<dbReference type="Proteomes" id="UP000606463">
    <property type="component" value="Unassembled WGS sequence"/>
</dbReference>
<dbReference type="GO" id="GO:0003677">
    <property type="term" value="F:DNA binding"/>
    <property type="evidence" value="ECO:0007669"/>
    <property type="project" value="InterPro"/>
</dbReference>
<accession>A0A9D1CFE1</accession>
<dbReference type="Gene3D" id="3.30.1310.10">
    <property type="entry name" value="Nucleoid-associated protein YbaB-like domain"/>
    <property type="match status" value="1"/>
</dbReference>
<dbReference type="InterPro" id="IPR004401">
    <property type="entry name" value="YbaB/EbfC"/>
</dbReference>
<proteinExistence type="predicted"/>
<dbReference type="Pfam" id="PF02575">
    <property type="entry name" value="YbaB_DNA_bd"/>
    <property type="match status" value="1"/>
</dbReference>
<gene>
    <name evidence="2" type="ORF">EYH37_01575</name>
</gene>
<dbReference type="AlphaFoldDB" id="A0A9D1CFE1"/>
<evidence type="ECO:0000256" key="1">
    <source>
        <dbReference type="SAM" id="Coils"/>
    </source>
</evidence>